<comment type="caution">
    <text evidence="3">The sequence shown here is derived from an EMBL/GenBank/DDBJ whole genome shotgun (WGS) entry which is preliminary data.</text>
</comment>
<accession>A0ABV5LW52</accession>
<protein>
    <recommendedName>
        <fullName evidence="2">Urease accessory protein UreD</fullName>
    </recommendedName>
</protein>
<gene>
    <name evidence="2" type="primary">ureD</name>
    <name evidence="3" type="ORF">ACFFVI_15220</name>
</gene>
<keyword evidence="1 2" id="KW-0143">Chaperone</keyword>
<organism evidence="3 4">
    <name type="scientific">Kineococcus gynurae</name>
    <dbReference type="NCBI Taxonomy" id="452979"/>
    <lineage>
        <taxon>Bacteria</taxon>
        <taxon>Bacillati</taxon>
        <taxon>Actinomycetota</taxon>
        <taxon>Actinomycetes</taxon>
        <taxon>Kineosporiales</taxon>
        <taxon>Kineosporiaceae</taxon>
        <taxon>Kineococcus</taxon>
    </lineage>
</organism>
<evidence type="ECO:0000313" key="3">
    <source>
        <dbReference type="EMBL" id="MFB9378319.1"/>
    </source>
</evidence>
<sequence>MTRIALYRSPSGVRVELSGALLVPKLLSREATLARVALVGARALLLAGDTVEIDVEVGPGCSLDLRDVAGTVAYDQRGGPPAAWHARIRVGDGGSLTWAGEPFVVADGAEVTRSTSVELTGDAVAELRETLVLGRTGEDGGRLRSALHVTRDGRPLLVEDLDLTDPAVRRSPAVLGPYRCVDTLAVLGRRLPEVREGAATPATPATPEPGTGAVTRLDLDGPGTLLRTLAHHAHTSPLPPPSLP</sequence>
<reference evidence="3 4" key="1">
    <citation type="submission" date="2024-09" db="EMBL/GenBank/DDBJ databases">
        <authorList>
            <person name="Sun Q."/>
            <person name="Mori K."/>
        </authorList>
    </citation>
    <scope>NUCLEOTIDE SEQUENCE [LARGE SCALE GENOMIC DNA]</scope>
    <source>
        <strain evidence="3 4">TISTR 1856</strain>
    </source>
</reference>
<evidence type="ECO:0000256" key="1">
    <source>
        <dbReference type="ARBA" id="ARBA00023186"/>
    </source>
</evidence>
<dbReference type="HAMAP" id="MF_01384">
    <property type="entry name" value="UreD"/>
    <property type="match status" value="1"/>
</dbReference>
<keyword evidence="2" id="KW-0996">Nickel insertion</keyword>
<dbReference type="Pfam" id="PF01774">
    <property type="entry name" value="UreD"/>
    <property type="match status" value="1"/>
</dbReference>
<comment type="subcellular location">
    <subcellularLocation>
        <location evidence="2">Cytoplasm</location>
    </subcellularLocation>
</comment>
<comment type="function">
    <text evidence="2">Required for maturation of urease via the functional incorporation of the urease nickel metallocenter.</text>
</comment>
<proteinExistence type="inferred from homology"/>
<dbReference type="Proteomes" id="UP001589748">
    <property type="component" value="Unassembled WGS sequence"/>
</dbReference>
<comment type="similarity">
    <text evidence="2">Belongs to the UreD family.</text>
</comment>
<dbReference type="InterPro" id="IPR002669">
    <property type="entry name" value="UreD"/>
</dbReference>
<keyword evidence="4" id="KW-1185">Reference proteome</keyword>
<dbReference type="EMBL" id="JBHMDM010000007">
    <property type="protein sequence ID" value="MFB9378319.1"/>
    <property type="molecule type" value="Genomic_DNA"/>
</dbReference>
<keyword evidence="2" id="KW-0963">Cytoplasm</keyword>
<comment type="subunit">
    <text evidence="2">UreD, UreF and UreG form a complex that acts as a GTP-hydrolysis-dependent molecular chaperone, activating the urease apoprotein by helping to assemble the nickel containing metallocenter of UreC. The UreE protein probably delivers the nickel.</text>
</comment>
<name>A0ABV5LW52_9ACTN</name>
<dbReference type="RefSeq" id="WP_380137100.1">
    <property type="nucleotide sequence ID" value="NZ_JBHLUI010000008.1"/>
</dbReference>
<evidence type="ECO:0000256" key="2">
    <source>
        <dbReference type="HAMAP-Rule" id="MF_01384"/>
    </source>
</evidence>
<evidence type="ECO:0000313" key="4">
    <source>
        <dbReference type="Proteomes" id="UP001589748"/>
    </source>
</evidence>